<sequence length="103" mass="10858">MPAPRQPVNVQEELSRVQGDPALQGDTAKKRSYPSEAGQGALVGGGANVTLVPRRRWSVLDPANHMSKFPSGHGHISRFAEPLETNDVGGPGPLAPLTPKFGP</sequence>
<dbReference type="Proteomes" id="UP000827872">
    <property type="component" value="Linkage Group LG01"/>
</dbReference>
<gene>
    <name evidence="1" type="ORF">K3G42_021196</name>
</gene>
<evidence type="ECO:0000313" key="2">
    <source>
        <dbReference type="Proteomes" id="UP000827872"/>
    </source>
</evidence>
<reference evidence="1" key="1">
    <citation type="submission" date="2021-08" db="EMBL/GenBank/DDBJ databases">
        <title>The first chromosome-level gecko genome reveals the dynamic sex chromosomes of Neotropical dwarf geckos (Sphaerodactylidae: Sphaerodactylus).</title>
        <authorList>
            <person name="Pinto B.J."/>
            <person name="Keating S.E."/>
            <person name="Gamble T."/>
        </authorList>
    </citation>
    <scope>NUCLEOTIDE SEQUENCE</scope>
    <source>
        <strain evidence="1">TG3544</strain>
    </source>
</reference>
<name>A0ACB8GA57_9SAUR</name>
<proteinExistence type="predicted"/>
<protein>
    <submittedName>
        <fullName evidence="1">Uncharacterized protein</fullName>
    </submittedName>
</protein>
<keyword evidence="2" id="KW-1185">Reference proteome</keyword>
<organism evidence="1 2">
    <name type="scientific">Sphaerodactylus townsendi</name>
    <dbReference type="NCBI Taxonomy" id="933632"/>
    <lineage>
        <taxon>Eukaryota</taxon>
        <taxon>Metazoa</taxon>
        <taxon>Chordata</taxon>
        <taxon>Craniata</taxon>
        <taxon>Vertebrata</taxon>
        <taxon>Euteleostomi</taxon>
        <taxon>Lepidosauria</taxon>
        <taxon>Squamata</taxon>
        <taxon>Bifurcata</taxon>
        <taxon>Gekkota</taxon>
        <taxon>Sphaerodactylidae</taxon>
        <taxon>Sphaerodactylus</taxon>
    </lineage>
</organism>
<dbReference type="EMBL" id="CM037614">
    <property type="protein sequence ID" value="KAH8016655.1"/>
    <property type="molecule type" value="Genomic_DNA"/>
</dbReference>
<evidence type="ECO:0000313" key="1">
    <source>
        <dbReference type="EMBL" id="KAH8016655.1"/>
    </source>
</evidence>
<accession>A0ACB8GA57</accession>
<comment type="caution">
    <text evidence="1">The sequence shown here is derived from an EMBL/GenBank/DDBJ whole genome shotgun (WGS) entry which is preliminary data.</text>
</comment>